<sequence>MSAREPLIGSLSMSGRWIGLVVCWCLGLQSVQAGEVVPHDQRPLRIVYANQWAPLSYGDDTQVRGILPALVEEIIGKRMGRVVVHRGVPWGRAQSMVRSGAVDGFITTPTPARLRYSQRSEESLYELVFKAYSRKESEAGKALEAGTPLQSLSHFQFCDVLGNGWADRFYGELEIAFETTAVADNCLKMLSMGRTDLFIHSQAVTDDKIQGLNLAWIVQRHERIFDRVGFVLMLSNQTNVDHSLIQRFDQELASMRADGSYQALLERVKVQAH</sequence>
<reference evidence="2 3" key="1">
    <citation type="submission" date="2018-08" db="EMBL/GenBank/DDBJ databases">
        <authorList>
            <person name="Khan S.A."/>
        </authorList>
    </citation>
    <scope>NUCLEOTIDE SEQUENCE [LARGE SCALE GENOMIC DNA]</scope>
    <source>
        <strain evidence="2 3">GTF-13</strain>
    </source>
</reference>
<proteinExistence type="predicted"/>
<dbReference type="Gene3D" id="3.40.190.10">
    <property type="entry name" value="Periplasmic binding protein-like II"/>
    <property type="match status" value="2"/>
</dbReference>
<dbReference type="SUPFAM" id="SSF53850">
    <property type="entry name" value="Periplasmic binding protein-like II"/>
    <property type="match status" value="1"/>
</dbReference>
<evidence type="ECO:0000313" key="2">
    <source>
        <dbReference type="EMBL" id="RRJ85027.1"/>
    </source>
</evidence>
<evidence type="ECO:0000313" key="3">
    <source>
        <dbReference type="Proteomes" id="UP000280792"/>
    </source>
</evidence>
<dbReference type="EMBL" id="QWEZ01000001">
    <property type="protein sequence ID" value="RRJ85027.1"/>
    <property type="molecule type" value="Genomic_DNA"/>
</dbReference>
<comment type="caution">
    <text evidence="2">The sequence shown here is derived from an EMBL/GenBank/DDBJ whole genome shotgun (WGS) entry which is preliminary data.</text>
</comment>
<protein>
    <recommendedName>
        <fullName evidence="1">Solute-binding protein family 3/N-terminal domain-containing protein</fullName>
    </recommendedName>
</protein>
<organism evidence="2 3">
    <name type="scientific">Aestuariirhabdus litorea</name>
    <dbReference type="NCBI Taxonomy" id="2528527"/>
    <lineage>
        <taxon>Bacteria</taxon>
        <taxon>Pseudomonadati</taxon>
        <taxon>Pseudomonadota</taxon>
        <taxon>Gammaproteobacteria</taxon>
        <taxon>Oceanospirillales</taxon>
        <taxon>Aestuariirhabdaceae</taxon>
        <taxon>Aestuariirhabdus</taxon>
    </lineage>
</organism>
<evidence type="ECO:0000259" key="1">
    <source>
        <dbReference type="Pfam" id="PF00497"/>
    </source>
</evidence>
<keyword evidence="3" id="KW-1185">Reference proteome</keyword>
<accession>A0A3P3VRU0</accession>
<reference evidence="2 3" key="2">
    <citation type="submission" date="2018-12" db="EMBL/GenBank/DDBJ databases">
        <title>Simiduia agarivorans gen. nov., sp. nov., a marine, agarolytic bacterium isolated from shallow coastal water from Keelung, Taiwan.</title>
        <authorList>
            <person name="Shieh W.Y."/>
        </authorList>
    </citation>
    <scope>NUCLEOTIDE SEQUENCE [LARGE SCALE GENOMIC DNA]</scope>
    <source>
        <strain evidence="2 3">GTF-13</strain>
    </source>
</reference>
<dbReference type="InterPro" id="IPR001638">
    <property type="entry name" value="Solute-binding_3/MltF_N"/>
</dbReference>
<dbReference type="Proteomes" id="UP000280792">
    <property type="component" value="Unassembled WGS sequence"/>
</dbReference>
<name>A0A3P3VRU0_9GAMM</name>
<gene>
    <name evidence="2" type="ORF">D0544_08100</name>
</gene>
<feature type="domain" description="Solute-binding protein family 3/N-terminal" evidence="1">
    <location>
        <begin position="44"/>
        <end position="267"/>
    </location>
</feature>
<dbReference type="AlphaFoldDB" id="A0A3P3VRU0"/>
<dbReference type="Pfam" id="PF00497">
    <property type="entry name" value="SBP_bac_3"/>
    <property type="match status" value="1"/>
</dbReference>